<dbReference type="PANTHER" id="PTHR43101">
    <property type="entry name" value="BETA-FRUCTOSIDASE"/>
    <property type="match status" value="1"/>
</dbReference>
<comment type="pathway">
    <text evidence="1 9">Glycan biosynthesis; sucrose metabolism.</text>
</comment>
<dbReference type="InterPro" id="IPR023296">
    <property type="entry name" value="Glyco_hydro_beta-prop_sf"/>
</dbReference>
<dbReference type="InterPro" id="IPR051214">
    <property type="entry name" value="GH32_Enzymes"/>
</dbReference>
<evidence type="ECO:0000313" key="13">
    <source>
        <dbReference type="Proteomes" id="UP000078516"/>
    </source>
</evidence>
<dbReference type="AlphaFoldDB" id="A0A179EU50"/>
<dbReference type="SUPFAM" id="SSF49899">
    <property type="entry name" value="Concanavalin A-like lectins/glucanases"/>
    <property type="match status" value="1"/>
</dbReference>
<feature type="domain" description="Glycosyl hydrolase family 32 N-terminal" evidence="10">
    <location>
        <begin position="16"/>
        <end position="323"/>
    </location>
</feature>
<organism evidence="12 13">
    <name type="scientific">Enterococcus thailandicus</name>
    <dbReference type="NCBI Taxonomy" id="417368"/>
    <lineage>
        <taxon>Bacteria</taxon>
        <taxon>Bacillati</taxon>
        <taxon>Bacillota</taxon>
        <taxon>Bacilli</taxon>
        <taxon>Lactobacillales</taxon>
        <taxon>Enterococcaceae</taxon>
        <taxon>Enterococcus</taxon>
    </lineage>
</organism>
<dbReference type="EC" id="3.2.1.26" evidence="3 8"/>
<keyword evidence="9" id="KW-0963">Cytoplasm</keyword>
<dbReference type="Gene3D" id="2.60.120.560">
    <property type="entry name" value="Exo-inulinase, domain 1"/>
    <property type="match status" value="1"/>
</dbReference>
<evidence type="ECO:0000313" key="12">
    <source>
        <dbReference type="EMBL" id="OAQ56313.1"/>
    </source>
</evidence>
<accession>A0A179EU50</accession>
<dbReference type="Gene3D" id="2.115.10.20">
    <property type="entry name" value="Glycosyl hydrolase domain, family 43"/>
    <property type="match status" value="1"/>
</dbReference>
<comment type="caution">
    <text evidence="12">The sequence shown here is derived from an EMBL/GenBank/DDBJ whole genome shotgun (WGS) entry which is preliminary data.</text>
</comment>
<evidence type="ECO:0000256" key="1">
    <source>
        <dbReference type="ARBA" id="ARBA00004914"/>
    </source>
</evidence>
<comment type="subcellular location">
    <subcellularLocation>
        <location evidence="9">Cytoplasm</location>
    </subcellularLocation>
</comment>
<dbReference type="GO" id="GO:0005985">
    <property type="term" value="P:sucrose metabolic process"/>
    <property type="evidence" value="ECO:0007669"/>
    <property type="project" value="UniProtKB-UniPathway"/>
</dbReference>
<comment type="catalytic activity">
    <reaction evidence="8">
        <text>Hydrolysis of terminal non-reducing beta-D-fructofuranoside residues in beta-D-fructofuranosides.</text>
        <dbReference type="EC" id="3.2.1.26"/>
    </reaction>
</comment>
<evidence type="ECO:0000256" key="3">
    <source>
        <dbReference type="ARBA" id="ARBA00012758"/>
    </source>
</evidence>
<keyword evidence="6 8" id="KW-0326">Glycosidase</keyword>
<evidence type="ECO:0000256" key="4">
    <source>
        <dbReference type="ARBA" id="ARBA00019623"/>
    </source>
</evidence>
<dbReference type="SMART" id="SM00640">
    <property type="entry name" value="Glyco_32"/>
    <property type="match status" value="1"/>
</dbReference>
<dbReference type="InterPro" id="IPR006232">
    <property type="entry name" value="Suc6P_hydrolase"/>
</dbReference>
<evidence type="ECO:0000259" key="11">
    <source>
        <dbReference type="Pfam" id="PF08244"/>
    </source>
</evidence>
<dbReference type="Pfam" id="PF00251">
    <property type="entry name" value="Glyco_hydro_32N"/>
    <property type="match status" value="1"/>
</dbReference>
<dbReference type="RefSeq" id="WP_067481866.1">
    <property type="nucleotide sequence ID" value="NZ_LWMN01000010.1"/>
</dbReference>
<dbReference type="NCBIfam" id="TIGR01322">
    <property type="entry name" value="scrB_fam"/>
    <property type="match status" value="1"/>
</dbReference>
<keyword evidence="9" id="KW-0119">Carbohydrate metabolism</keyword>
<dbReference type="PANTHER" id="PTHR43101:SF1">
    <property type="entry name" value="BETA-FRUCTOSIDASE"/>
    <property type="match status" value="1"/>
</dbReference>
<dbReference type="EMBL" id="LWMN01000010">
    <property type="protein sequence ID" value="OAQ56313.1"/>
    <property type="molecule type" value="Genomic_DNA"/>
</dbReference>
<dbReference type="GO" id="GO:0004564">
    <property type="term" value="F:beta-fructofuranosidase activity"/>
    <property type="evidence" value="ECO:0007669"/>
    <property type="project" value="UniProtKB-EC"/>
</dbReference>
<proteinExistence type="inferred from homology"/>
<comment type="function">
    <text evidence="9">Enables the bacterium to metabolize sucrose as a sole carbon source.</text>
</comment>
<dbReference type="CDD" id="cd18623">
    <property type="entry name" value="GH32_ScrB-like"/>
    <property type="match status" value="1"/>
</dbReference>
<comment type="similarity">
    <text evidence="2 8">Belongs to the glycosyl hydrolase 32 family.</text>
</comment>
<name>A0A179EU50_ENTTH</name>
<dbReference type="UniPathway" id="UPA00238"/>
<evidence type="ECO:0000256" key="5">
    <source>
        <dbReference type="ARBA" id="ARBA00022801"/>
    </source>
</evidence>
<gene>
    <name evidence="12" type="ORF">A6E74_02565</name>
</gene>
<dbReference type="InterPro" id="IPR013148">
    <property type="entry name" value="Glyco_hydro_32_N"/>
</dbReference>
<dbReference type="InterPro" id="IPR013320">
    <property type="entry name" value="ConA-like_dom_sf"/>
</dbReference>
<dbReference type="GO" id="GO:0005737">
    <property type="term" value="C:cytoplasm"/>
    <property type="evidence" value="ECO:0007669"/>
    <property type="project" value="UniProtKB-SubCell"/>
</dbReference>
<evidence type="ECO:0000256" key="6">
    <source>
        <dbReference type="ARBA" id="ARBA00023295"/>
    </source>
</evidence>
<dbReference type="Pfam" id="PF08244">
    <property type="entry name" value="Glyco_hydro_32C"/>
    <property type="match status" value="1"/>
</dbReference>
<dbReference type="InterPro" id="IPR013189">
    <property type="entry name" value="Glyco_hydro_32_C"/>
</dbReference>
<evidence type="ECO:0000259" key="10">
    <source>
        <dbReference type="Pfam" id="PF00251"/>
    </source>
</evidence>
<sequence length="461" mass="53666">MLDGRVKDSRYPLSFHCTPEEGLLNDPNGLIEYQGAYHLFYQWNSKDCSHDYKSWGHVVSQDMIHWKRLPVALVPSEPYDKDGIYSGSAIEKDGKLYLFYTGNVINPDRSRSSFQCWAVSENGVDFKKLGPLFEHPQGYTRHVRDPKVWFDNETHRWRLVLGAQTLAEQGTILCYSSADFKKWQFDGELFDSNEMDKISQRGYMWECPDLFQVDGQELLLYSPQGLTAEREQYQNIHQTVYLSLTKEWQIASENELVEMDWGFEFYAPQTFETADERRILYGWMGVMPPEKEQAQPTVAEKWVHCLTIPRELNFHEGRLYQRPIRELQQLRGEESTFGLMGDWKCPLAKFGSEILMTFDSFAEDFQVEVTTGFSLLFDAKKSLLELSRTNWEDGKKEFRHYHLDEPLKEIQLMIDGSAVEIFVNHGVAVASARFFALEKPLLKYNGKNQGRGVHFSLLDCR</sequence>
<dbReference type="SUPFAM" id="SSF75005">
    <property type="entry name" value="Arabinanase/levansucrase/invertase"/>
    <property type="match status" value="1"/>
</dbReference>
<keyword evidence="13" id="KW-1185">Reference proteome</keyword>
<feature type="domain" description="Glycosyl hydrolase family 32 C-terminal" evidence="11">
    <location>
        <begin position="353"/>
        <end position="436"/>
    </location>
</feature>
<dbReference type="InterPro" id="IPR001362">
    <property type="entry name" value="Glyco_hydro_32"/>
</dbReference>
<reference evidence="12 13" key="1">
    <citation type="submission" date="2016-04" db="EMBL/GenBank/DDBJ databases">
        <title>Draft genome of an Enterococcus thailandicus strain isolated from bovine feces.</title>
        <authorList>
            <person name="Beukers A.G."/>
            <person name="Zaheer R."/>
            <person name="Goji N."/>
            <person name="Cook S.R."/>
            <person name="Amoako K."/>
            <person name="Chaves A.V."/>
            <person name="Ward M.P."/>
            <person name="Mcallister T.A."/>
        </authorList>
    </citation>
    <scope>NUCLEOTIDE SEQUENCE [LARGE SCALE GENOMIC DNA]</scope>
    <source>
        <strain evidence="12 13">F0711D 46</strain>
    </source>
</reference>
<keyword evidence="5 8" id="KW-0378">Hydrolase</keyword>
<protein>
    <recommendedName>
        <fullName evidence="4 8">Sucrose-6-phosphate hydrolase</fullName>
        <ecNumber evidence="3 8">3.2.1.26</ecNumber>
    </recommendedName>
    <alternativeName>
        <fullName evidence="7 9">Invertase</fullName>
    </alternativeName>
</protein>
<evidence type="ECO:0000256" key="9">
    <source>
        <dbReference type="RuleBase" id="RU365015"/>
    </source>
</evidence>
<evidence type="ECO:0000256" key="2">
    <source>
        <dbReference type="ARBA" id="ARBA00009902"/>
    </source>
</evidence>
<dbReference type="Proteomes" id="UP000078516">
    <property type="component" value="Unassembled WGS sequence"/>
</dbReference>
<evidence type="ECO:0000256" key="7">
    <source>
        <dbReference type="ARBA" id="ARBA00033367"/>
    </source>
</evidence>
<dbReference type="PROSITE" id="PS00609">
    <property type="entry name" value="GLYCOSYL_HYDROL_F32"/>
    <property type="match status" value="1"/>
</dbReference>
<evidence type="ECO:0000256" key="8">
    <source>
        <dbReference type="RuleBase" id="RU362110"/>
    </source>
</evidence>
<dbReference type="InterPro" id="IPR018053">
    <property type="entry name" value="Glyco_hydro_32_AS"/>
</dbReference>